<dbReference type="RefSeq" id="WP_345723271.1">
    <property type="nucleotide sequence ID" value="NZ_BAABRU010000012.1"/>
</dbReference>
<dbReference type="EMBL" id="BAABRU010000012">
    <property type="protein sequence ID" value="GAA5529674.1"/>
    <property type="molecule type" value="Genomic_DNA"/>
</dbReference>
<reference evidence="1 2" key="1">
    <citation type="submission" date="2024-02" db="EMBL/GenBank/DDBJ databases">
        <title>Herpetosiphon gulosus NBRC 112829.</title>
        <authorList>
            <person name="Ichikawa N."/>
            <person name="Katano-Makiyama Y."/>
            <person name="Hidaka K."/>
        </authorList>
    </citation>
    <scope>NUCLEOTIDE SEQUENCE [LARGE SCALE GENOMIC DNA]</scope>
    <source>
        <strain evidence="1 2">NBRC 112829</strain>
    </source>
</reference>
<evidence type="ECO:0000313" key="1">
    <source>
        <dbReference type="EMBL" id="GAA5529674.1"/>
    </source>
</evidence>
<keyword evidence="2" id="KW-1185">Reference proteome</keyword>
<sequence>MNMIVTSATMPSDVELAALSAAVVSVLAEVVAEPAITLAPNTWQASAKLSRQGLRPARTGVRPRWATIERLRRRAAGGFYGITGL</sequence>
<evidence type="ECO:0000313" key="2">
    <source>
        <dbReference type="Proteomes" id="UP001428290"/>
    </source>
</evidence>
<gene>
    <name evidence="1" type="ORF">Hgul01_03488</name>
</gene>
<protein>
    <submittedName>
        <fullName evidence="1">Uncharacterized protein</fullName>
    </submittedName>
</protein>
<accession>A0ABP9X2Q8</accession>
<organism evidence="1 2">
    <name type="scientific">Herpetosiphon gulosus</name>
    <dbReference type="NCBI Taxonomy" id="1973496"/>
    <lineage>
        <taxon>Bacteria</taxon>
        <taxon>Bacillati</taxon>
        <taxon>Chloroflexota</taxon>
        <taxon>Chloroflexia</taxon>
        <taxon>Herpetosiphonales</taxon>
        <taxon>Herpetosiphonaceae</taxon>
        <taxon>Herpetosiphon</taxon>
    </lineage>
</organism>
<proteinExistence type="predicted"/>
<dbReference type="Proteomes" id="UP001428290">
    <property type="component" value="Unassembled WGS sequence"/>
</dbReference>
<name>A0ABP9X2Q8_9CHLR</name>
<comment type="caution">
    <text evidence="1">The sequence shown here is derived from an EMBL/GenBank/DDBJ whole genome shotgun (WGS) entry which is preliminary data.</text>
</comment>